<evidence type="ECO:0000256" key="7">
    <source>
        <dbReference type="RuleBase" id="RU363032"/>
    </source>
</evidence>
<feature type="domain" description="ABC transmembrane type-1" evidence="8">
    <location>
        <begin position="87"/>
        <end position="300"/>
    </location>
</feature>
<sequence length="311" mass="34119">MAAGRLARSWDKHKYAWGMAFPVVLVLGVLVGYPLYRGVYLSFTDANEQNVAATIGALQVPDSFSFVGLRNYIDVLFGPNTKFWAVLGRTVVWTISCVFFHYTIGLGLALLLNREVRGRSLYRVLLILPWAVPSFVSAFAWKLILARDNGIVNHVLGTLGLGTFDWLGSDTLAFISVIGINIWVGVPFNMVALLGGLQAIPAELYEAAEVDGASPWQRFWHITFPGLRTVSASIILLGVIWSFNLFAIIFLVTRGGPGDSTQILVTYAFSAAFEGIRDYAVAATYGILILGVLLAYATVYRRALRASGEVW</sequence>
<comment type="subcellular location">
    <subcellularLocation>
        <location evidence="1 7">Cell membrane</location>
        <topology evidence="1 7">Multi-pass membrane protein</topology>
    </subcellularLocation>
</comment>
<gene>
    <name evidence="9" type="ORF">LVJ94_25245</name>
</gene>
<evidence type="ECO:0000256" key="6">
    <source>
        <dbReference type="ARBA" id="ARBA00023136"/>
    </source>
</evidence>
<dbReference type="InterPro" id="IPR000515">
    <property type="entry name" value="MetI-like"/>
</dbReference>
<feature type="transmembrane region" description="Helical" evidence="7">
    <location>
        <begin position="91"/>
        <end position="112"/>
    </location>
</feature>
<keyword evidence="6 7" id="KW-0472">Membrane</keyword>
<evidence type="ECO:0000256" key="5">
    <source>
        <dbReference type="ARBA" id="ARBA00022989"/>
    </source>
</evidence>
<feature type="transmembrane region" description="Helical" evidence="7">
    <location>
        <begin position="15"/>
        <end position="36"/>
    </location>
</feature>
<evidence type="ECO:0000313" key="9">
    <source>
        <dbReference type="EMBL" id="WXB10519.1"/>
    </source>
</evidence>
<feature type="transmembrane region" description="Helical" evidence="7">
    <location>
        <begin position="279"/>
        <end position="299"/>
    </location>
</feature>
<keyword evidence="3" id="KW-1003">Cell membrane</keyword>
<dbReference type="PROSITE" id="PS50928">
    <property type="entry name" value="ABC_TM1"/>
    <property type="match status" value="1"/>
</dbReference>
<dbReference type="Proteomes" id="UP001374803">
    <property type="component" value="Chromosome"/>
</dbReference>
<dbReference type="Pfam" id="PF00528">
    <property type="entry name" value="BPD_transp_1"/>
    <property type="match status" value="1"/>
</dbReference>
<evidence type="ECO:0000256" key="3">
    <source>
        <dbReference type="ARBA" id="ARBA00022475"/>
    </source>
</evidence>
<keyword evidence="10" id="KW-1185">Reference proteome</keyword>
<feature type="transmembrane region" description="Helical" evidence="7">
    <location>
        <begin position="230"/>
        <end position="252"/>
    </location>
</feature>
<evidence type="ECO:0000313" key="10">
    <source>
        <dbReference type="Proteomes" id="UP001374803"/>
    </source>
</evidence>
<evidence type="ECO:0000256" key="1">
    <source>
        <dbReference type="ARBA" id="ARBA00004651"/>
    </source>
</evidence>
<evidence type="ECO:0000256" key="4">
    <source>
        <dbReference type="ARBA" id="ARBA00022692"/>
    </source>
</evidence>
<dbReference type="EMBL" id="CP089983">
    <property type="protein sequence ID" value="WXB10519.1"/>
    <property type="molecule type" value="Genomic_DNA"/>
</dbReference>
<keyword evidence="5 7" id="KW-1133">Transmembrane helix</keyword>
<reference evidence="9" key="1">
    <citation type="submission" date="2021-12" db="EMBL/GenBank/DDBJ databases">
        <title>Discovery of the Pendulisporaceae a myxobacterial family with distinct sporulation behavior and unique specialized metabolism.</title>
        <authorList>
            <person name="Garcia R."/>
            <person name="Popoff A."/>
            <person name="Bader C.D."/>
            <person name="Loehr J."/>
            <person name="Walesch S."/>
            <person name="Walt C."/>
            <person name="Boldt J."/>
            <person name="Bunk B."/>
            <person name="Haeckl F.J.F.P.J."/>
            <person name="Gunesch A.P."/>
            <person name="Birkelbach J."/>
            <person name="Nuebel U."/>
            <person name="Pietschmann T."/>
            <person name="Bach T."/>
            <person name="Mueller R."/>
        </authorList>
    </citation>
    <scope>NUCLEOTIDE SEQUENCE</scope>
    <source>
        <strain evidence="9">MSr11367</strain>
    </source>
</reference>
<dbReference type="InterPro" id="IPR035906">
    <property type="entry name" value="MetI-like_sf"/>
</dbReference>
<feature type="transmembrane region" description="Helical" evidence="7">
    <location>
        <begin position="124"/>
        <end position="144"/>
    </location>
</feature>
<dbReference type="RefSeq" id="WP_394840194.1">
    <property type="nucleotide sequence ID" value="NZ_CP089929.1"/>
</dbReference>
<feature type="transmembrane region" description="Helical" evidence="7">
    <location>
        <begin position="172"/>
        <end position="194"/>
    </location>
</feature>
<dbReference type="PANTHER" id="PTHR43005">
    <property type="entry name" value="BLR7065 PROTEIN"/>
    <property type="match status" value="1"/>
</dbReference>
<comment type="similarity">
    <text evidence="7">Belongs to the binding-protein-dependent transport system permease family.</text>
</comment>
<accession>A0ABZ2LHT8</accession>
<keyword evidence="2 7" id="KW-0813">Transport</keyword>
<evidence type="ECO:0000256" key="2">
    <source>
        <dbReference type="ARBA" id="ARBA00022448"/>
    </source>
</evidence>
<name>A0ABZ2LHT8_9BACT</name>
<evidence type="ECO:0000259" key="8">
    <source>
        <dbReference type="PROSITE" id="PS50928"/>
    </source>
</evidence>
<dbReference type="SUPFAM" id="SSF161098">
    <property type="entry name" value="MetI-like"/>
    <property type="match status" value="1"/>
</dbReference>
<dbReference type="CDD" id="cd06261">
    <property type="entry name" value="TM_PBP2"/>
    <property type="match status" value="1"/>
</dbReference>
<dbReference type="PANTHER" id="PTHR43005:SF1">
    <property type="entry name" value="SPERMIDINE_PUTRESCINE TRANSPORT SYSTEM PERMEASE PROTEIN"/>
    <property type="match status" value="1"/>
</dbReference>
<proteinExistence type="inferred from homology"/>
<organism evidence="9 10">
    <name type="scientific">Pendulispora rubella</name>
    <dbReference type="NCBI Taxonomy" id="2741070"/>
    <lineage>
        <taxon>Bacteria</taxon>
        <taxon>Pseudomonadati</taxon>
        <taxon>Myxococcota</taxon>
        <taxon>Myxococcia</taxon>
        <taxon>Myxococcales</taxon>
        <taxon>Sorangiineae</taxon>
        <taxon>Pendulisporaceae</taxon>
        <taxon>Pendulispora</taxon>
    </lineage>
</organism>
<keyword evidence="4 7" id="KW-0812">Transmembrane</keyword>
<dbReference type="Gene3D" id="1.10.3720.10">
    <property type="entry name" value="MetI-like"/>
    <property type="match status" value="1"/>
</dbReference>
<protein>
    <submittedName>
        <fullName evidence="9">Sugar ABC transporter permease</fullName>
    </submittedName>
</protein>